<dbReference type="InterPro" id="IPR008271">
    <property type="entry name" value="Ser/Thr_kinase_AS"/>
</dbReference>
<sequence>MSVTEDLIDFDIIESQKENIQSLPSGRSARTLANLFSPSPLHALSTPTPSDTKNLNDAIRQEYEIELTNISESDDPLDIYDRYVRWTLDAYPSAQATPSSQLLPLLERATKAFLTSPQYKNDPRYLKLWISYIRFFSDTPRETFAFLARHSIGEGLALFYEEFAAWLEGAGRWTQAEEVYKLGIDREALPTPRLLRKYNEFQQRFSQRPEDVNEPSSPALPSVRPALAAKVDPFAAAAPRDPQAPRPNSGVGGSTTTKSGKQKLTIFSDGDDAAPALASGDTKGWESIGGLADPMYHSPEILGSELSLEELRAGHRGWLTKVWEPELVKQENNEPLVAKVQIDETVETITEEVPDKLVILRDPVALDENGVQKESSREGRGRRMKIKEVNETQIIKAKLSSPSGPKMTKRKSSKEQTMTLHTRAATDDIFDLFSQPLKQPEEEEEEDESEDDDGDMTDGDYTSGGESTGTGRLPTTSEAGDDETGTGQLPTTSEAGDDETSEVKSVSEWSEFTARKHIPNLEDEDDDTRVSHFTAADEEGFEAIEVEIPPDTEENDDLLTPASPELPPNKRTMFVPIPPEDYEAPLRPYRDPSQVSQNRLPFMTPIAEKTESSLGVPTVREDKNYFGSKTPSKGNGSRQPPPVEFGSSPFKEIVNGARPVEKIAQPQLGKVLKTNKTTAITAKVQSGGAALAKEIAPKGPIIEDAQCNPIDDYIRSTIFENLQPPLSTYDGFFEYKDETRGRTAEIKKFAKAMSKMSKNASDRTTTNISMPPTLRFPGTDRQYMVKRELGAGAFAPVYLLENVSEDEEQDENTPAIMGKGAFDAYGRKTHEALKMEDPPTAWEFYIMRQAKRRLGVSRASESVINVYEMHLYADECYLIEEYRDQGTLLDVINIARSESTAAGPGVMDESLAMFFTIELFRTIESLHSKGILHGDLKADNCLVRLDALSDTDQTYPRAIKLRSGALLASLTVYDPNNAIQLAVSHDDGTSWAAHGTVLSVSTSDATPTALDNSFLLELPSGRLLCAFRAHTMAREALGAEEKPGGMNEGYLFFRLLVYASEDGGRTWTYLSTAAEEPGPSNGIWEPFLRIGDAGGSGEGELQFYYSREMGGGRDQDNLMRVSRDGGLSWSGARTVSGAGMQTRDGMLGIQEVGGEGSGHLMAVFETVEEKGDGKTFTARFEVWSVMSRDGGASWGERRVIYESWFGEPGDELHLKRNAGAPSIALVGKTLIVSFMTDETKLEGMWTRNAYVKIITSDDGGLTWGNKLIIAEMPAAWSGLLALNDTHFLVMCEHEDRAEARQVALV</sequence>
<name>A0A559MBN4_9HELO</name>
<evidence type="ECO:0000256" key="1">
    <source>
        <dbReference type="ARBA" id="ARBA00004629"/>
    </source>
</evidence>
<evidence type="ECO:0000256" key="3">
    <source>
        <dbReference type="ARBA" id="ARBA00022838"/>
    </source>
</evidence>
<dbReference type="GO" id="GO:0007094">
    <property type="term" value="P:mitotic spindle assembly checkpoint signaling"/>
    <property type="evidence" value="ECO:0007669"/>
    <property type="project" value="InterPro"/>
</dbReference>
<dbReference type="GO" id="GO:0000776">
    <property type="term" value="C:kinetochore"/>
    <property type="evidence" value="ECO:0007669"/>
    <property type="project" value="UniProtKB-KW"/>
</dbReference>
<feature type="compositionally biased region" description="Polar residues" evidence="5">
    <location>
        <begin position="485"/>
        <end position="494"/>
    </location>
</feature>
<feature type="compositionally biased region" description="Acidic residues" evidence="5">
    <location>
        <begin position="441"/>
        <end position="458"/>
    </location>
</feature>
<dbReference type="Pfam" id="PF00069">
    <property type="entry name" value="Pkinase"/>
    <property type="match status" value="1"/>
</dbReference>
<protein>
    <submittedName>
        <fullName evidence="8">Checkpoint serine/threonine-protein kinase</fullName>
    </submittedName>
</protein>
<dbReference type="GO" id="GO:0005634">
    <property type="term" value="C:nucleus"/>
    <property type="evidence" value="ECO:0007669"/>
    <property type="project" value="TreeGrafter"/>
</dbReference>
<proteinExistence type="predicted"/>
<keyword evidence="9" id="KW-1185">Reference proteome</keyword>
<keyword evidence="4" id="KW-0137">Centromere</keyword>
<dbReference type="PANTHER" id="PTHR14030:SF4">
    <property type="entry name" value="BUB1 KINASE, ISOFORM A-RELATED"/>
    <property type="match status" value="1"/>
</dbReference>
<feature type="domain" description="Protein kinase" evidence="6">
    <location>
        <begin position="783"/>
        <end position="1162"/>
    </location>
</feature>
<feature type="domain" description="BUB1 N-terminal" evidence="7">
    <location>
        <begin position="63"/>
        <end position="222"/>
    </location>
</feature>
<dbReference type="Gene3D" id="2.120.10.10">
    <property type="match status" value="1"/>
</dbReference>
<evidence type="ECO:0000313" key="8">
    <source>
        <dbReference type="EMBL" id="TVY90360.1"/>
    </source>
</evidence>
<keyword evidence="8" id="KW-0418">Kinase</keyword>
<accession>A0A559MBN4</accession>
<dbReference type="InterPro" id="IPR013212">
    <property type="entry name" value="Mad3/Bub1_I"/>
</dbReference>
<dbReference type="InterPro" id="IPR011009">
    <property type="entry name" value="Kinase-like_dom_sf"/>
</dbReference>
<dbReference type="PROSITE" id="PS51489">
    <property type="entry name" value="BUB1_N"/>
    <property type="match status" value="1"/>
</dbReference>
<feature type="region of interest" description="Disordered" evidence="5">
    <location>
        <begin position="396"/>
        <end position="418"/>
    </location>
</feature>
<dbReference type="CDD" id="cd15482">
    <property type="entry name" value="Sialidase_non-viral"/>
    <property type="match status" value="1"/>
</dbReference>
<dbReference type="Gene3D" id="1.10.510.10">
    <property type="entry name" value="Transferase(Phosphotransferase) domain 1"/>
    <property type="match status" value="1"/>
</dbReference>
<dbReference type="SUPFAM" id="SSF56112">
    <property type="entry name" value="Protein kinase-like (PK-like)"/>
    <property type="match status" value="1"/>
</dbReference>
<evidence type="ECO:0000256" key="5">
    <source>
        <dbReference type="SAM" id="MobiDB-lite"/>
    </source>
</evidence>
<dbReference type="GO" id="GO:0004672">
    <property type="term" value="F:protein kinase activity"/>
    <property type="evidence" value="ECO:0007669"/>
    <property type="project" value="InterPro"/>
</dbReference>
<dbReference type="PANTHER" id="PTHR14030">
    <property type="entry name" value="MITOTIC CHECKPOINT SERINE/THREONINE-PROTEIN KINASE BUB1"/>
    <property type="match status" value="1"/>
</dbReference>
<dbReference type="SMART" id="SM00220">
    <property type="entry name" value="S_TKc"/>
    <property type="match status" value="1"/>
</dbReference>
<evidence type="ECO:0000259" key="6">
    <source>
        <dbReference type="PROSITE" id="PS50011"/>
    </source>
</evidence>
<dbReference type="GO" id="GO:0005524">
    <property type="term" value="F:ATP binding"/>
    <property type="evidence" value="ECO:0007669"/>
    <property type="project" value="InterPro"/>
</dbReference>
<comment type="subcellular location">
    <subcellularLocation>
        <location evidence="1">Chromosome</location>
        <location evidence="1">Centromere</location>
        <location evidence="1">Kinetochore</location>
    </subcellularLocation>
</comment>
<feature type="region of interest" description="Disordered" evidence="5">
    <location>
        <begin position="549"/>
        <end position="596"/>
    </location>
</feature>
<comment type="caution">
    <text evidence="8">The sequence shown here is derived from an EMBL/GenBank/DDBJ whole genome shotgun (WGS) entry which is preliminary data.</text>
</comment>
<keyword evidence="3" id="KW-0995">Kinetochore</keyword>
<dbReference type="InterPro" id="IPR036278">
    <property type="entry name" value="Sialidase_sf"/>
</dbReference>
<feature type="region of interest" description="Disordered" evidence="5">
    <location>
        <begin position="437"/>
        <end position="529"/>
    </location>
</feature>
<evidence type="ECO:0000313" key="9">
    <source>
        <dbReference type="Proteomes" id="UP000315522"/>
    </source>
</evidence>
<keyword evidence="8" id="KW-0808">Transferase</keyword>
<dbReference type="GO" id="GO:0051754">
    <property type="term" value="P:meiotic sister chromatid cohesion, centromeric"/>
    <property type="evidence" value="ECO:0007669"/>
    <property type="project" value="TreeGrafter"/>
</dbReference>
<evidence type="ECO:0000259" key="7">
    <source>
        <dbReference type="PROSITE" id="PS51489"/>
    </source>
</evidence>
<gene>
    <name evidence="8" type="primary">BUB1</name>
    <name evidence="8" type="ORF">LAWI1_G005526</name>
</gene>
<dbReference type="PROSITE" id="PS00108">
    <property type="entry name" value="PROTEIN_KINASE_ST"/>
    <property type="match status" value="1"/>
</dbReference>
<feature type="region of interest" description="Disordered" evidence="5">
    <location>
        <begin position="623"/>
        <end position="648"/>
    </location>
</feature>
<dbReference type="Gene3D" id="1.25.40.430">
    <property type="match status" value="1"/>
</dbReference>
<keyword evidence="2" id="KW-0158">Chromosome</keyword>
<dbReference type="EMBL" id="QGML01000894">
    <property type="protein sequence ID" value="TVY90360.1"/>
    <property type="molecule type" value="Genomic_DNA"/>
</dbReference>
<evidence type="ECO:0000256" key="4">
    <source>
        <dbReference type="ARBA" id="ARBA00023328"/>
    </source>
</evidence>
<dbReference type="InterPro" id="IPR015661">
    <property type="entry name" value="Bub1/Mad3"/>
</dbReference>
<dbReference type="PROSITE" id="PS50011">
    <property type="entry name" value="PROTEIN_KINASE_DOM"/>
    <property type="match status" value="1"/>
</dbReference>
<dbReference type="InterPro" id="IPR000719">
    <property type="entry name" value="Prot_kinase_dom"/>
</dbReference>
<dbReference type="GO" id="GO:0032991">
    <property type="term" value="C:protein-containing complex"/>
    <property type="evidence" value="ECO:0007669"/>
    <property type="project" value="UniProtKB-ARBA"/>
</dbReference>
<dbReference type="Pfam" id="PF08311">
    <property type="entry name" value="Mad3_BUB1_I"/>
    <property type="match status" value="1"/>
</dbReference>
<reference evidence="8 9" key="1">
    <citation type="submission" date="2018-05" db="EMBL/GenBank/DDBJ databases">
        <title>Genome sequencing and assembly of the regulated plant pathogen Lachnellula willkommii and related sister species for the development of diagnostic species identification markers.</title>
        <authorList>
            <person name="Giroux E."/>
            <person name="Bilodeau G."/>
        </authorList>
    </citation>
    <scope>NUCLEOTIDE SEQUENCE [LARGE SCALE GENOMIC DNA]</scope>
    <source>
        <strain evidence="8 9">CBS 172.35</strain>
    </source>
</reference>
<feature type="compositionally biased region" description="Polar residues" evidence="5">
    <location>
        <begin position="469"/>
        <end position="478"/>
    </location>
</feature>
<dbReference type="SMART" id="SM00777">
    <property type="entry name" value="Mad3_BUB1_I"/>
    <property type="match status" value="1"/>
</dbReference>
<feature type="region of interest" description="Disordered" evidence="5">
    <location>
        <begin position="237"/>
        <end position="262"/>
    </location>
</feature>
<dbReference type="Proteomes" id="UP000315522">
    <property type="component" value="Unassembled WGS sequence"/>
</dbReference>
<organism evidence="8 9">
    <name type="scientific">Lachnellula willkommii</name>
    <dbReference type="NCBI Taxonomy" id="215461"/>
    <lineage>
        <taxon>Eukaryota</taxon>
        <taxon>Fungi</taxon>
        <taxon>Dikarya</taxon>
        <taxon>Ascomycota</taxon>
        <taxon>Pezizomycotina</taxon>
        <taxon>Leotiomycetes</taxon>
        <taxon>Helotiales</taxon>
        <taxon>Lachnaceae</taxon>
        <taxon>Lachnellula</taxon>
    </lineage>
</organism>
<evidence type="ECO:0000256" key="2">
    <source>
        <dbReference type="ARBA" id="ARBA00022454"/>
    </source>
</evidence>
<dbReference type="FunFam" id="1.25.40.430:FF:000003">
    <property type="entry name" value="Checkpoint serine/threonine-protein kinase BUB1"/>
    <property type="match status" value="1"/>
</dbReference>
<feature type="compositionally biased region" description="Polar residues" evidence="5">
    <location>
        <begin position="627"/>
        <end position="638"/>
    </location>
</feature>
<dbReference type="SUPFAM" id="SSF50939">
    <property type="entry name" value="Sialidases"/>
    <property type="match status" value="1"/>
</dbReference>